<dbReference type="GO" id="GO:0009306">
    <property type="term" value="P:protein secretion"/>
    <property type="evidence" value="ECO:0007669"/>
    <property type="project" value="InterPro"/>
</dbReference>
<keyword evidence="8 12" id="KW-1133">Transmembrane helix</keyword>
<feature type="domain" description="Type II secretion system protein GspF" evidence="13">
    <location>
        <begin position="278"/>
        <end position="400"/>
    </location>
</feature>
<dbReference type="InterPro" id="IPR018076">
    <property type="entry name" value="T2SS_GspF_dom"/>
</dbReference>
<dbReference type="InterPro" id="IPR003004">
    <property type="entry name" value="GspF/PilC"/>
</dbReference>
<feature type="domain" description="Type II secretion system protein GspF" evidence="13">
    <location>
        <begin position="75"/>
        <end position="198"/>
    </location>
</feature>
<evidence type="ECO:0000256" key="1">
    <source>
        <dbReference type="ARBA" id="ARBA00002684"/>
    </source>
</evidence>
<feature type="transmembrane region" description="Helical" evidence="12">
    <location>
        <begin position="229"/>
        <end position="247"/>
    </location>
</feature>
<comment type="similarity">
    <text evidence="3 11">Belongs to the GSP F family.</text>
</comment>
<feature type="transmembrane region" description="Helical" evidence="12">
    <location>
        <begin position="381"/>
        <end position="408"/>
    </location>
</feature>
<proteinExistence type="inferred from homology"/>
<evidence type="ECO:0000259" key="13">
    <source>
        <dbReference type="Pfam" id="PF00482"/>
    </source>
</evidence>
<dbReference type="Gene3D" id="1.20.81.30">
    <property type="entry name" value="Type II secretion system (T2SS), domain F"/>
    <property type="match status" value="2"/>
</dbReference>
<keyword evidence="4 11" id="KW-0813">Transport</keyword>
<organism evidence="14">
    <name type="scientific">Dictyoglomus thermophilum</name>
    <dbReference type="NCBI Taxonomy" id="14"/>
    <lineage>
        <taxon>Bacteria</taxon>
        <taxon>Pseudomonadati</taxon>
        <taxon>Dictyoglomota</taxon>
        <taxon>Dictyoglomia</taxon>
        <taxon>Dictyoglomales</taxon>
        <taxon>Dictyoglomaceae</taxon>
        <taxon>Dictyoglomus</taxon>
    </lineage>
</organism>
<evidence type="ECO:0000256" key="8">
    <source>
        <dbReference type="ARBA" id="ARBA00022989"/>
    </source>
</evidence>
<evidence type="ECO:0000256" key="10">
    <source>
        <dbReference type="ARBA" id="ARBA00030750"/>
    </source>
</evidence>
<dbReference type="InterPro" id="IPR042094">
    <property type="entry name" value="T2SS_GspF_sf"/>
</dbReference>
<protein>
    <recommendedName>
        <fullName evidence="10">General secretion pathway protein F</fullName>
    </recommendedName>
</protein>
<dbReference type="PANTHER" id="PTHR30012">
    <property type="entry name" value="GENERAL SECRETION PATHWAY PROTEIN"/>
    <property type="match status" value="1"/>
</dbReference>
<dbReference type="Pfam" id="PF00482">
    <property type="entry name" value="T2SSF"/>
    <property type="match status" value="2"/>
</dbReference>
<keyword evidence="9 12" id="KW-0472">Membrane</keyword>
<dbReference type="PROSITE" id="PS00874">
    <property type="entry name" value="T2SP_F"/>
    <property type="match status" value="1"/>
</dbReference>
<name>A0A7C3MR73_DICTH</name>
<feature type="transmembrane region" description="Helical" evidence="12">
    <location>
        <begin position="177"/>
        <end position="204"/>
    </location>
</feature>
<dbReference type="InterPro" id="IPR001992">
    <property type="entry name" value="T2SS_GspF/T4SS_PilC_CS"/>
</dbReference>
<gene>
    <name evidence="14" type="ORF">ENW00_05750</name>
</gene>
<evidence type="ECO:0000256" key="3">
    <source>
        <dbReference type="ARBA" id="ARBA00005745"/>
    </source>
</evidence>
<comment type="caution">
    <text evidence="14">The sequence shown here is derived from an EMBL/GenBank/DDBJ whole genome shotgun (WGS) entry which is preliminary data.</text>
</comment>
<evidence type="ECO:0000256" key="9">
    <source>
        <dbReference type="ARBA" id="ARBA00023136"/>
    </source>
</evidence>
<accession>A0A7C3MR73</accession>
<keyword evidence="5" id="KW-1003">Cell membrane</keyword>
<evidence type="ECO:0000256" key="12">
    <source>
        <dbReference type="SAM" id="Phobius"/>
    </source>
</evidence>
<comment type="subcellular location">
    <subcellularLocation>
        <location evidence="2">Cell inner membrane</location>
        <topology evidence="2">Multi-pass membrane protein</topology>
    </subcellularLocation>
    <subcellularLocation>
        <location evidence="11">Cell membrane</location>
        <topology evidence="11">Multi-pass membrane protein</topology>
    </subcellularLocation>
</comment>
<evidence type="ECO:0000256" key="7">
    <source>
        <dbReference type="ARBA" id="ARBA00022692"/>
    </source>
</evidence>
<evidence type="ECO:0000313" key="14">
    <source>
        <dbReference type="EMBL" id="HFX13646.1"/>
    </source>
</evidence>
<dbReference type="PRINTS" id="PR00812">
    <property type="entry name" value="BCTERIALGSPF"/>
</dbReference>
<dbReference type="EMBL" id="DTIN01000015">
    <property type="protein sequence ID" value="HFX13646.1"/>
    <property type="molecule type" value="Genomic_DNA"/>
</dbReference>
<evidence type="ECO:0000256" key="6">
    <source>
        <dbReference type="ARBA" id="ARBA00022519"/>
    </source>
</evidence>
<keyword evidence="6" id="KW-0997">Cell inner membrane</keyword>
<evidence type="ECO:0000256" key="11">
    <source>
        <dbReference type="RuleBase" id="RU003923"/>
    </source>
</evidence>
<dbReference type="PANTHER" id="PTHR30012:SF0">
    <property type="entry name" value="TYPE II SECRETION SYSTEM PROTEIN F-RELATED"/>
    <property type="match status" value="1"/>
</dbReference>
<reference evidence="14" key="1">
    <citation type="journal article" date="2020" name="mSystems">
        <title>Genome- and Community-Level Interaction Insights into Carbon Utilization and Element Cycling Functions of Hydrothermarchaeota in Hydrothermal Sediment.</title>
        <authorList>
            <person name="Zhou Z."/>
            <person name="Liu Y."/>
            <person name="Xu W."/>
            <person name="Pan J."/>
            <person name="Luo Z.H."/>
            <person name="Li M."/>
        </authorList>
    </citation>
    <scope>NUCLEOTIDE SEQUENCE [LARGE SCALE GENOMIC DNA]</scope>
    <source>
        <strain evidence="14">SpSt-81</strain>
    </source>
</reference>
<dbReference type="AlphaFoldDB" id="A0A7C3MR73"/>
<sequence length="409" mass="45182">MAKVYVYHARNMKGELVTGESEAESMRELAMKLRGMNLYPIRIEEKRTSSFLTLSLTSPKEKKGGKVKLKDITIFTRQFATMINAGLSLSTCLNILSEQSESKALRQILKEVQKMVDEGSSLSDAFGNFPNVFSPLYVNMIRAAESAGTLDETLERLAITLEKQQELRRKIKSAMTYPVIVLIIAIGAGFGMLTFLVPIFAGMFESMGAQLPLPTAVLLRLSQMIRKNFLLIFLATVILVLTAIRAWKNPKIKEKIDEILLKIPVLGGLIQKTAIANFATTLSAQVRTGVPILQALQLAGQTAGNSVYRKAIDLVRVRVREGERIAPVLKETKVFPTMVIHMISVGEESGSLETMLNKIAEFYEAEVAAAVESLTSLIEPLMMVVIGGIVGGMLIALYLPIFTMFQYIK</sequence>
<keyword evidence="7 11" id="KW-0812">Transmembrane</keyword>
<evidence type="ECO:0000256" key="2">
    <source>
        <dbReference type="ARBA" id="ARBA00004429"/>
    </source>
</evidence>
<evidence type="ECO:0000256" key="4">
    <source>
        <dbReference type="ARBA" id="ARBA00022448"/>
    </source>
</evidence>
<dbReference type="FunFam" id="1.20.81.30:FF:000001">
    <property type="entry name" value="Type II secretion system protein F"/>
    <property type="match status" value="2"/>
</dbReference>
<comment type="function">
    <text evidence="1">Component of the type II secretion system inner membrane complex required for the energy-dependent secretion of extracellular factors such as proteases and toxins from the periplasm.</text>
</comment>
<evidence type="ECO:0000256" key="5">
    <source>
        <dbReference type="ARBA" id="ARBA00022475"/>
    </source>
</evidence>
<dbReference type="GO" id="GO:0005886">
    <property type="term" value="C:plasma membrane"/>
    <property type="evidence" value="ECO:0007669"/>
    <property type="project" value="UniProtKB-SubCell"/>
</dbReference>